<organism evidence="1 2">
    <name type="scientific">Psophocarpus tetragonolobus</name>
    <name type="common">Winged bean</name>
    <name type="synonym">Dolichos tetragonolobus</name>
    <dbReference type="NCBI Taxonomy" id="3891"/>
    <lineage>
        <taxon>Eukaryota</taxon>
        <taxon>Viridiplantae</taxon>
        <taxon>Streptophyta</taxon>
        <taxon>Embryophyta</taxon>
        <taxon>Tracheophyta</taxon>
        <taxon>Spermatophyta</taxon>
        <taxon>Magnoliopsida</taxon>
        <taxon>eudicotyledons</taxon>
        <taxon>Gunneridae</taxon>
        <taxon>Pentapetalae</taxon>
        <taxon>rosids</taxon>
        <taxon>fabids</taxon>
        <taxon>Fabales</taxon>
        <taxon>Fabaceae</taxon>
        <taxon>Papilionoideae</taxon>
        <taxon>50 kb inversion clade</taxon>
        <taxon>NPAAA clade</taxon>
        <taxon>indigoferoid/millettioid clade</taxon>
        <taxon>Phaseoleae</taxon>
        <taxon>Psophocarpus</taxon>
    </lineage>
</organism>
<dbReference type="EMBL" id="JAYMYS010000004">
    <property type="protein sequence ID" value="KAK7396128.1"/>
    <property type="molecule type" value="Genomic_DNA"/>
</dbReference>
<evidence type="ECO:0000313" key="1">
    <source>
        <dbReference type="EMBL" id="KAK7396128.1"/>
    </source>
</evidence>
<gene>
    <name evidence="1" type="ORF">VNO78_16918</name>
</gene>
<evidence type="ECO:0000313" key="2">
    <source>
        <dbReference type="Proteomes" id="UP001386955"/>
    </source>
</evidence>
<proteinExistence type="predicted"/>
<keyword evidence="2" id="KW-1185">Reference proteome</keyword>
<reference evidence="1 2" key="1">
    <citation type="submission" date="2024-01" db="EMBL/GenBank/DDBJ databases">
        <title>The genomes of 5 underutilized Papilionoideae crops provide insights into root nodulation and disease resistanc.</title>
        <authorList>
            <person name="Jiang F."/>
        </authorList>
    </citation>
    <scope>NUCLEOTIDE SEQUENCE [LARGE SCALE GENOMIC DNA]</scope>
    <source>
        <strain evidence="1">DUOXIRENSHENG_FW03</strain>
        <tissue evidence="1">Leaves</tissue>
    </source>
</reference>
<name>A0AAN9SM18_PSOTE</name>
<sequence length="69" mass="7850">MLVISELMRGENAPSGADKLKDLRKKFAQEQAHEIIFTTLDEDDKSSVFSESQCVLDLAVDKTFFVIYH</sequence>
<comment type="caution">
    <text evidence="1">The sequence shown here is derived from an EMBL/GenBank/DDBJ whole genome shotgun (WGS) entry which is preliminary data.</text>
</comment>
<protein>
    <submittedName>
        <fullName evidence="1">Uncharacterized protein</fullName>
    </submittedName>
</protein>
<dbReference type="Proteomes" id="UP001386955">
    <property type="component" value="Unassembled WGS sequence"/>
</dbReference>
<accession>A0AAN9SM18</accession>
<dbReference type="AlphaFoldDB" id="A0AAN9SM18"/>